<evidence type="ECO:0000313" key="3">
    <source>
        <dbReference type="Proteomes" id="UP000318995"/>
    </source>
</evidence>
<name>A0A5C5WD89_9BACT</name>
<accession>A0A5C5WD89</accession>
<evidence type="ECO:0000313" key="2">
    <source>
        <dbReference type="EMBL" id="TWT47632.1"/>
    </source>
</evidence>
<dbReference type="OrthoDB" id="835246at2"/>
<dbReference type="Proteomes" id="UP000318995">
    <property type="component" value="Unassembled WGS sequence"/>
</dbReference>
<feature type="chain" id="PRO_5022660736" description="Alpha/beta hydrolase family protein" evidence="1">
    <location>
        <begin position="38"/>
        <end position="372"/>
    </location>
</feature>
<comment type="caution">
    <text evidence="2">The sequence shown here is derived from an EMBL/GenBank/DDBJ whole genome shotgun (WGS) entry which is preliminary data.</text>
</comment>
<dbReference type="EMBL" id="SJPH01000002">
    <property type="protein sequence ID" value="TWT47632.1"/>
    <property type="molecule type" value="Genomic_DNA"/>
</dbReference>
<dbReference type="AlphaFoldDB" id="A0A5C5WD89"/>
<keyword evidence="3" id="KW-1185">Reference proteome</keyword>
<reference evidence="2 3" key="1">
    <citation type="submission" date="2019-02" db="EMBL/GenBank/DDBJ databases">
        <title>Deep-cultivation of Planctomycetes and their phenomic and genomic characterization uncovers novel biology.</title>
        <authorList>
            <person name="Wiegand S."/>
            <person name="Jogler M."/>
            <person name="Boedeker C."/>
            <person name="Pinto D."/>
            <person name="Vollmers J."/>
            <person name="Rivas-Marin E."/>
            <person name="Kohn T."/>
            <person name="Peeters S.H."/>
            <person name="Heuer A."/>
            <person name="Rast P."/>
            <person name="Oberbeckmann S."/>
            <person name="Bunk B."/>
            <person name="Jeske O."/>
            <person name="Meyerdierks A."/>
            <person name="Storesund J.E."/>
            <person name="Kallscheuer N."/>
            <person name="Luecker S."/>
            <person name="Lage O.M."/>
            <person name="Pohl T."/>
            <person name="Merkel B.J."/>
            <person name="Hornburger P."/>
            <person name="Mueller R.-W."/>
            <person name="Bruemmer F."/>
            <person name="Labrenz M."/>
            <person name="Spormann A.M."/>
            <person name="Op Den Camp H."/>
            <person name="Overmann J."/>
            <person name="Amann R."/>
            <person name="Jetten M.S.M."/>
            <person name="Mascher T."/>
            <person name="Medema M.H."/>
            <person name="Devos D.P."/>
            <person name="Kaster A.-K."/>
            <person name="Ovreas L."/>
            <person name="Rohde M."/>
            <person name="Galperin M.Y."/>
            <person name="Jogler C."/>
        </authorList>
    </citation>
    <scope>NUCLEOTIDE SEQUENCE [LARGE SCALE GENOMIC DNA]</scope>
    <source>
        <strain evidence="2 3">Pla111</strain>
    </source>
</reference>
<organism evidence="2 3">
    <name type="scientific">Botrimarina hoheduenensis</name>
    <dbReference type="NCBI Taxonomy" id="2528000"/>
    <lineage>
        <taxon>Bacteria</taxon>
        <taxon>Pseudomonadati</taxon>
        <taxon>Planctomycetota</taxon>
        <taxon>Planctomycetia</taxon>
        <taxon>Pirellulales</taxon>
        <taxon>Lacipirellulaceae</taxon>
        <taxon>Botrimarina</taxon>
    </lineage>
</organism>
<keyword evidence="1" id="KW-0732">Signal</keyword>
<evidence type="ECO:0008006" key="4">
    <source>
        <dbReference type="Google" id="ProtNLM"/>
    </source>
</evidence>
<proteinExistence type="predicted"/>
<dbReference type="InterPro" id="IPR018247">
    <property type="entry name" value="EF_Hand_1_Ca_BS"/>
</dbReference>
<dbReference type="PROSITE" id="PS00018">
    <property type="entry name" value="EF_HAND_1"/>
    <property type="match status" value="1"/>
</dbReference>
<protein>
    <recommendedName>
        <fullName evidence="4">Alpha/beta hydrolase family protein</fullName>
    </recommendedName>
</protein>
<gene>
    <name evidence="2" type="ORF">Pla111_12480</name>
</gene>
<evidence type="ECO:0000256" key="1">
    <source>
        <dbReference type="SAM" id="SignalP"/>
    </source>
</evidence>
<sequence length="372" mass="39858" precursor="true">MMPLCSPNPRACRLRWKASFALLVSGLLLTQLGSAGAQLPTATGRQLALQQSAWRLFIPTGVTPRADGTVDLLVHFHGESQTVWNNAAYAKLNAAIVTVNYNGLSSAYSTPFAQASLFQTLLNSAASTLAAQPDFGVGTSWGQLAVSSFSAGYGAVRQILASPTYRNQIDSLLAADSLYATTASDGTALDSQMAGYKAFADLAATGQKRFVFSHSQVPTYTYESTAETGDELLAHLGLATAPTSQTGLGDLRFYRTTSRQGFSLWGALGTSGDSHLSHLRYMGEWLDELGLSTLRKPGDFNDDGWVDVADYTVWRDGLGAAYPLQGYTEWSENYDGGPRRWTAVPEPSAVGLTALLCLMATSLCHLANRSPR</sequence>
<feature type="signal peptide" evidence="1">
    <location>
        <begin position="1"/>
        <end position="37"/>
    </location>
</feature>
<dbReference type="RefSeq" id="WP_146572381.1">
    <property type="nucleotide sequence ID" value="NZ_SJPH01000002.1"/>
</dbReference>